<dbReference type="RefSeq" id="WP_053597172.1">
    <property type="nucleotide sequence ID" value="NZ_CP067341.1"/>
</dbReference>
<evidence type="ECO:0000313" key="9">
    <source>
        <dbReference type="Proteomes" id="UP000596049"/>
    </source>
</evidence>
<keyword evidence="9" id="KW-1185">Reference proteome</keyword>
<evidence type="ECO:0000256" key="5">
    <source>
        <dbReference type="ARBA" id="ARBA00023136"/>
    </source>
</evidence>
<feature type="transmembrane region" description="Helical" evidence="6">
    <location>
        <begin position="151"/>
        <end position="175"/>
    </location>
</feature>
<feature type="transmembrane region" description="Helical" evidence="6">
    <location>
        <begin position="617"/>
        <end position="639"/>
    </location>
</feature>
<dbReference type="PIRSF" id="PIRSF018968">
    <property type="entry name" value="ABC_permease_BceB"/>
    <property type="match status" value="1"/>
</dbReference>
<evidence type="ECO:0000259" key="7">
    <source>
        <dbReference type="Pfam" id="PF02687"/>
    </source>
</evidence>
<evidence type="ECO:0000256" key="3">
    <source>
        <dbReference type="ARBA" id="ARBA00022692"/>
    </source>
</evidence>
<organism evidence="8 9">
    <name type="scientific">Lysinibacillus agricola</name>
    <dbReference type="NCBI Taxonomy" id="2590012"/>
    <lineage>
        <taxon>Bacteria</taxon>
        <taxon>Bacillati</taxon>
        <taxon>Bacillota</taxon>
        <taxon>Bacilli</taxon>
        <taxon>Bacillales</taxon>
        <taxon>Bacillaceae</taxon>
        <taxon>Lysinibacillus</taxon>
    </lineage>
</organism>
<keyword evidence="2 6" id="KW-1003">Cell membrane</keyword>
<feature type="transmembrane region" description="Helical" evidence="6">
    <location>
        <begin position="584"/>
        <end position="605"/>
    </location>
</feature>
<evidence type="ECO:0000256" key="6">
    <source>
        <dbReference type="PIRNR" id="PIRNR018968"/>
    </source>
</evidence>
<comment type="similarity">
    <text evidence="6">Belongs to the ABC-4 integral membrane protein family.</text>
</comment>
<feature type="transmembrane region" description="Helical" evidence="6">
    <location>
        <begin position="105"/>
        <end position="131"/>
    </location>
</feature>
<keyword evidence="3 6" id="KW-0812">Transmembrane</keyword>
<protein>
    <submittedName>
        <fullName evidence="8">ABC transporter permease</fullName>
    </submittedName>
</protein>
<feature type="transmembrane region" description="Helical" evidence="6">
    <location>
        <begin position="199"/>
        <end position="220"/>
    </location>
</feature>
<evidence type="ECO:0000256" key="4">
    <source>
        <dbReference type="ARBA" id="ARBA00022989"/>
    </source>
</evidence>
<evidence type="ECO:0000313" key="8">
    <source>
        <dbReference type="EMBL" id="QQP11958.1"/>
    </source>
</evidence>
<dbReference type="InterPro" id="IPR003838">
    <property type="entry name" value="ABC3_permease_C"/>
</dbReference>
<feature type="transmembrane region" description="Helical" evidence="6">
    <location>
        <begin position="526"/>
        <end position="550"/>
    </location>
</feature>
<name>A0ABX7ASS5_9BACI</name>
<evidence type="ECO:0000256" key="1">
    <source>
        <dbReference type="ARBA" id="ARBA00004651"/>
    </source>
</evidence>
<comment type="subcellular location">
    <subcellularLocation>
        <location evidence="1 6">Cell membrane</location>
        <topology evidence="1 6">Multi-pass membrane protein</topology>
    </subcellularLocation>
</comment>
<dbReference type="PANTHER" id="PTHR46795">
    <property type="entry name" value="ABC TRANSPORTER PERMEASE-RELATED-RELATED"/>
    <property type="match status" value="1"/>
</dbReference>
<gene>
    <name evidence="8" type="ORF">FJQ98_22955</name>
</gene>
<evidence type="ECO:0000256" key="2">
    <source>
        <dbReference type="ARBA" id="ARBA00022475"/>
    </source>
</evidence>
<keyword evidence="5 6" id="KW-0472">Membrane</keyword>
<feature type="transmembrane region" description="Helical" evidence="6">
    <location>
        <begin position="60"/>
        <end position="80"/>
    </location>
</feature>
<feature type="transmembrane region" description="Helical" evidence="6">
    <location>
        <begin position="18"/>
        <end position="40"/>
    </location>
</feature>
<dbReference type="EMBL" id="CP067341">
    <property type="protein sequence ID" value="QQP11958.1"/>
    <property type="molecule type" value="Genomic_DNA"/>
</dbReference>
<dbReference type="Proteomes" id="UP000596049">
    <property type="component" value="Chromosome"/>
</dbReference>
<keyword evidence="6" id="KW-0813">Transport</keyword>
<dbReference type="InterPro" id="IPR052536">
    <property type="entry name" value="ABC-4_Integral_Memb_Prot"/>
</dbReference>
<sequence length="648" mass="74919">MTFKQVVWKMAKVHYKKYLLYLVCNSFVVMFFFMFSTLYFNEQIEQVKKLESLDYMLNVPGIALIVFTMFFITYAHGIFIKRRNSEFGLFITLGMTNRDISKLLLLENALIAFLSIVIGLLSGGIFSRLFFLLLMNSVGLEEITFQLNSKMFYFPIIIFIIIYFFAIGKSLYLILKRNLLQSLKSNKVAESFKLKSPKLGVLGLVLVIGSVLGLFITYIGPHAGEFLYIWFTITTVGLYLCLSQFMSFFLELAKQNNEFYYQRLLLLTSIDYKFKQLTSILMMVTMMIMITTLYSTIILSTYTLNEKEVLNQNPFDIAFLQPKTKDNLSIGEFDAVLNNEENPVQKHIVIPLFSYYEKTYDGWYNLYNIMTVDHFNALTSREVILQGREYLRYLNVEPAYAGDVKEDIQEWTIPSREGDITYSLKKSIIESNINSLLGVSDFIIVSNSEFEFLKANVNGFASNLHLINVVSWKETTKAVEDLEERYSNEKIPPIVDVRGKNVSQENSFKIASKIGSHYRNIHSNGMLFFVMTFLSIIFFFGSFILLYLNLFSEIDKEQAKYQKLFNIGITATEVKRMISREMTIIFFIPTLAGMGLAFLYVISMANDVGGVIRNPEILLQFFSVSGIYLIIQIGFYLYARRKMFSHLT</sequence>
<dbReference type="InterPro" id="IPR027022">
    <property type="entry name" value="ABC_permease_BceB-typ"/>
</dbReference>
<keyword evidence="4 6" id="KW-1133">Transmembrane helix</keyword>
<feature type="transmembrane region" description="Helical" evidence="6">
    <location>
        <begin position="226"/>
        <end position="250"/>
    </location>
</feature>
<dbReference type="Pfam" id="PF02687">
    <property type="entry name" value="FtsX"/>
    <property type="match status" value="1"/>
</dbReference>
<reference evidence="8 9" key="1">
    <citation type="submission" date="2020-01" db="EMBL/GenBank/DDBJ databases">
        <authorList>
            <person name="Liu G."/>
            <person name="Liu B."/>
        </authorList>
    </citation>
    <scope>NUCLEOTIDE SEQUENCE [LARGE SCALE GENOMIC DNA]</scope>
    <source>
        <strain evidence="8 9">FJAT-51161</strain>
    </source>
</reference>
<feature type="domain" description="ABC3 transporter permease C-terminal" evidence="7">
    <location>
        <begin position="62"/>
        <end position="176"/>
    </location>
</feature>
<accession>A0ABX7ASS5</accession>
<proteinExistence type="inferred from homology"/>
<feature type="transmembrane region" description="Helical" evidence="6">
    <location>
        <begin position="280"/>
        <end position="304"/>
    </location>
</feature>
<dbReference type="PANTHER" id="PTHR46795:SF3">
    <property type="entry name" value="ABC TRANSPORTER PERMEASE"/>
    <property type="match status" value="1"/>
</dbReference>